<name>A0ABQ7H3F5_DUNSA</name>
<dbReference type="Proteomes" id="UP000815325">
    <property type="component" value="Unassembled WGS sequence"/>
</dbReference>
<keyword evidence="2" id="KW-1185">Reference proteome</keyword>
<evidence type="ECO:0000313" key="1">
    <source>
        <dbReference type="EMBL" id="KAF5841402.1"/>
    </source>
</evidence>
<evidence type="ECO:0000313" key="2">
    <source>
        <dbReference type="Proteomes" id="UP000815325"/>
    </source>
</evidence>
<gene>
    <name evidence="1" type="ORF">DUNSADRAFT_13065</name>
</gene>
<comment type="caution">
    <text evidence="1">The sequence shown here is derived from an EMBL/GenBank/DDBJ whole genome shotgun (WGS) entry which is preliminary data.</text>
</comment>
<proteinExistence type="predicted"/>
<reference evidence="1" key="1">
    <citation type="submission" date="2017-08" db="EMBL/GenBank/DDBJ databases">
        <authorList>
            <person name="Polle J.E."/>
            <person name="Barry K."/>
            <person name="Cushman J."/>
            <person name="Schmutz J."/>
            <person name="Tran D."/>
            <person name="Hathwaick L.T."/>
            <person name="Yim W.C."/>
            <person name="Jenkins J."/>
            <person name="Mckie-Krisberg Z.M."/>
            <person name="Prochnik S."/>
            <person name="Lindquist E."/>
            <person name="Dockter R.B."/>
            <person name="Adam C."/>
            <person name="Molina H."/>
            <person name="Bunkerborg J."/>
            <person name="Jin E."/>
            <person name="Buchheim M."/>
            <person name="Magnuson J."/>
        </authorList>
    </citation>
    <scope>NUCLEOTIDE SEQUENCE</scope>
    <source>
        <strain evidence="1">CCAP 19/18</strain>
    </source>
</reference>
<dbReference type="EMBL" id="MU069486">
    <property type="protein sequence ID" value="KAF5841402.1"/>
    <property type="molecule type" value="Genomic_DNA"/>
</dbReference>
<accession>A0ABQ7H3F5</accession>
<sequence length="31" mass="3493">MDTAQKKAMYMQHPISQAQIASLKVGYRTVP</sequence>
<protein>
    <submittedName>
        <fullName evidence="1">Uncharacterized protein</fullName>
    </submittedName>
</protein>
<organism evidence="1 2">
    <name type="scientific">Dunaliella salina</name>
    <name type="common">Green alga</name>
    <name type="synonym">Protococcus salinus</name>
    <dbReference type="NCBI Taxonomy" id="3046"/>
    <lineage>
        <taxon>Eukaryota</taxon>
        <taxon>Viridiplantae</taxon>
        <taxon>Chlorophyta</taxon>
        <taxon>core chlorophytes</taxon>
        <taxon>Chlorophyceae</taxon>
        <taxon>CS clade</taxon>
        <taxon>Chlamydomonadales</taxon>
        <taxon>Dunaliellaceae</taxon>
        <taxon>Dunaliella</taxon>
    </lineage>
</organism>